<dbReference type="OrthoDB" id="9793039at2"/>
<keyword evidence="3" id="KW-1185">Reference proteome</keyword>
<dbReference type="CDD" id="cd07247">
    <property type="entry name" value="SgaA_N_like"/>
    <property type="match status" value="1"/>
</dbReference>
<reference evidence="3" key="1">
    <citation type="submission" date="2016-10" db="EMBL/GenBank/DDBJ databases">
        <authorList>
            <person name="Varghese N."/>
            <person name="Submissions S."/>
        </authorList>
    </citation>
    <scope>NUCLEOTIDE SEQUENCE [LARGE SCALE GENOMIC DNA]</scope>
    <source>
        <strain evidence="3">DSM 22361</strain>
    </source>
</reference>
<evidence type="ECO:0000313" key="3">
    <source>
        <dbReference type="Proteomes" id="UP000236731"/>
    </source>
</evidence>
<dbReference type="InterPro" id="IPR041581">
    <property type="entry name" value="Glyoxalase_6"/>
</dbReference>
<dbReference type="Pfam" id="PF18029">
    <property type="entry name" value="Glyoxalase_6"/>
    <property type="match status" value="1"/>
</dbReference>
<proteinExistence type="predicted"/>
<evidence type="ECO:0000313" key="2">
    <source>
        <dbReference type="EMBL" id="SEF75484.1"/>
    </source>
</evidence>
<dbReference type="EMBL" id="FNUT01000002">
    <property type="protein sequence ID" value="SEF75484.1"/>
    <property type="molecule type" value="Genomic_DNA"/>
</dbReference>
<dbReference type="RefSeq" id="WP_103905338.1">
    <property type="nucleotide sequence ID" value="NZ_CP049246.1"/>
</dbReference>
<protein>
    <recommendedName>
        <fullName evidence="1">Glyoxalase-like domain-containing protein</fullName>
    </recommendedName>
</protein>
<dbReference type="PANTHER" id="PTHR33993:SF14">
    <property type="entry name" value="GB|AAF24581.1"/>
    <property type="match status" value="1"/>
</dbReference>
<feature type="domain" description="Glyoxalase-like" evidence="1">
    <location>
        <begin position="18"/>
        <end position="125"/>
    </location>
</feature>
<gene>
    <name evidence="2" type="ORF">SAMN05421877_102327</name>
</gene>
<accession>A0A1H5UKE1</accession>
<name>A0A1H5UKE1_9SPHI</name>
<sequence>MEEKKYKVGQIVWADLTTNQAGTLKEFYKAVLGWQEYPVAMKDEDGGYDDYAMLMDDQSPAGGICNSRGQNANLPATWIPYIYVEDVEGSLAKSLDLGGKLIHESKKKDGTYNYVIVQDPAGAVFGFGKMQ</sequence>
<dbReference type="Gene3D" id="3.10.180.10">
    <property type="entry name" value="2,3-Dihydroxybiphenyl 1,2-Dioxygenase, domain 1"/>
    <property type="match status" value="1"/>
</dbReference>
<organism evidence="2 3">
    <name type="scientific">Sphingobacterium lactis</name>
    <dbReference type="NCBI Taxonomy" id="797291"/>
    <lineage>
        <taxon>Bacteria</taxon>
        <taxon>Pseudomonadati</taxon>
        <taxon>Bacteroidota</taxon>
        <taxon>Sphingobacteriia</taxon>
        <taxon>Sphingobacteriales</taxon>
        <taxon>Sphingobacteriaceae</taxon>
        <taxon>Sphingobacterium</taxon>
    </lineage>
</organism>
<evidence type="ECO:0000259" key="1">
    <source>
        <dbReference type="Pfam" id="PF18029"/>
    </source>
</evidence>
<dbReference type="InterPro" id="IPR029068">
    <property type="entry name" value="Glyas_Bleomycin-R_OHBP_Dase"/>
</dbReference>
<dbReference type="PANTHER" id="PTHR33993">
    <property type="entry name" value="GLYOXALASE-RELATED"/>
    <property type="match status" value="1"/>
</dbReference>
<dbReference type="AlphaFoldDB" id="A0A1H5UKE1"/>
<dbReference type="InterPro" id="IPR052164">
    <property type="entry name" value="Anthracycline_SecMetBiosynth"/>
</dbReference>
<dbReference type="Proteomes" id="UP000236731">
    <property type="component" value="Unassembled WGS sequence"/>
</dbReference>
<dbReference type="SUPFAM" id="SSF54593">
    <property type="entry name" value="Glyoxalase/Bleomycin resistance protein/Dihydroxybiphenyl dioxygenase"/>
    <property type="match status" value="1"/>
</dbReference>